<evidence type="ECO:0000313" key="2">
    <source>
        <dbReference type="Proteomes" id="UP000001075"/>
    </source>
</evidence>
<name>G3HJW5_CRIGR</name>
<dbReference type="EMBL" id="JH000440">
    <property type="protein sequence ID" value="EGV99784.1"/>
    <property type="molecule type" value="Genomic_DNA"/>
</dbReference>
<evidence type="ECO:0000313" key="1">
    <source>
        <dbReference type="EMBL" id="EGV99784.1"/>
    </source>
</evidence>
<proteinExistence type="predicted"/>
<reference evidence="2" key="1">
    <citation type="journal article" date="2011" name="Nat. Biotechnol.">
        <title>The genomic sequence of the Chinese hamster ovary (CHO)-K1 cell line.</title>
        <authorList>
            <person name="Xu X."/>
            <person name="Nagarajan H."/>
            <person name="Lewis N.E."/>
            <person name="Pan S."/>
            <person name="Cai Z."/>
            <person name="Liu X."/>
            <person name="Chen W."/>
            <person name="Xie M."/>
            <person name="Wang W."/>
            <person name="Hammond S."/>
            <person name="Andersen M.R."/>
            <person name="Neff N."/>
            <person name="Passarelli B."/>
            <person name="Koh W."/>
            <person name="Fan H.C."/>
            <person name="Wang J."/>
            <person name="Gui Y."/>
            <person name="Lee K.H."/>
            <person name="Betenbaugh M.J."/>
            <person name="Quake S.R."/>
            <person name="Famili I."/>
            <person name="Palsson B.O."/>
            <person name="Wang J."/>
        </authorList>
    </citation>
    <scope>NUCLEOTIDE SEQUENCE [LARGE SCALE GENOMIC DNA]</scope>
    <source>
        <strain evidence="2">CHO K1 cell line</strain>
    </source>
</reference>
<dbReference type="AlphaFoldDB" id="G3HJW5"/>
<dbReference type="Proteomes" id="UP000001075">
    <property type="component" value="Unassembled WGS sequence"/>
</dbReference>
<gene>
    <name evidence="1" type="ORF">I79_010967</name>
</gene>
<dbReference type="InParanoid" id="G3HJW5"/>
<organism evidence="1 2">
    <name type="scientific">Cricetulus griseus</name>
    <name type="common">Chinese hamster</name>
    <name type="synonym">Cricetulus barabensis griseus</name>
    <dbReference type="NCBI Taxonomy" id="10029"/>
    <lineage>
        <taxon>Eukaryota</taxon>
        <taxon>Metazoa</taxon>
        <taxon>Chordata</taxon>
        <taxon>Craniata</taxon>
        <taxon>Vertebrata</taxon>
        <taxon>Euteleostomi</taxon>
        <taxon>Mammalia</taxon>
        <taxon>Eutheria</taxon>
        <taxon>Euarchontoglires</taxon>
        <taxon>Glires</taxon>
        <taxon>Rodentia</taxon>
        <taxon>Myomorpha</taxon>
        <taxon>Muroidea</taxon>
        <taxon>Cricetidae</taxon>
        <taxon>Cricetinae</taxon>
        <taxon>Cricetulus</taxon>
    </lineage>
</organism>
<accession>G3HJW5</accession>
<protein>
    <submittedName>
        <fullName evidence="1">Uncharacterized protein</fullName>
    </submittedName>
</protein>
<sequence length="58" mass="6469">MTTEDFVEEFKGPTLDFSAMAASMHNHCGLKVKIRKDSNNEPRAEFNLTVSNASLIKP</sequence>